<feature type="domain" description="Ig-like" evidence="4">
    <location>
        <begin position="12"/>
        <end position="100"/>
    </location>
</feature>
<name>A0A3P9D168_9CICH</name>
<organism evidence="5 6">
    <name type="scientific">Maylandia zebra</name>
    <name type="common">zebra mbuna</name>
    <dbReference type="NCBI Taxonomy" id="106582"/>
    <lineage>
        <taxon>Eukaryota</taxon>
        <taxon>Metazoa</taxon>
        <taxon>Chordata</taxon>
        <taxon>Craniata</taxon>
        <taxon>Vertebrata</taxon>
        <taxon>Euteleostomi</taxon>
        <taxon>Actinopterygii</taxon>
        <taxon>Neopterygii</taxon>
        <taxon>Teleostei</taxon>
        <taxon>Neoteleostei</taxon>
        <taxon>Acanthomorphata</taxon>
        <taxon>Ovalentaria</taxon>
        <taxon>Cichlomorphae</taxon>
        <taxon>Cichliformes</taxon>
        <taxon>Cichlidae</taxon>
        <taxon>African cichlids</taxon>
        <taxon>Pseudocrenilabrinae</taxon>
        <taxon>Haplochromini</taxon>
        <taxon>Maylandia</taxon>
        <taxon>Maylandia zebra complex</taxon>
    </lineage>
</organism>
<dbReference type="SUPFAM" id="SSF48726">
    <property type="entry name" value="Immunoglobulin"/>
    <property type="match status" value="1"/>
</dbReference>
<evidence type="ECO:0000256" key="1">
    <source>
        <dbReference type="ARBA" id="ARBA00004370"/>
    </source>
</evidence>
<reference evidence="5" key="2">
    <citation type="submission" date="2025-09" db="UniProtKB">
        <authorList>
            <consortium name="Ensembl"/>
        </authorList>
    </citation>
    <scope>IDENTIFICATION</scope>
</reference>
<keyword evidence="3" id="KW-0393">Immunoglobulin domain</keyword>
<keyword evidence="6" id="KW-1185">Reference proteome</keyword>
<accession>A0A3P9D168</accession>
<reference evidence="5" key="1">
    <citation type="submission" date="2025-08" db="UniProtKB">
        <authorList>
            <consortium name="Ensembl"/>
        </authorList>
    </citation>
    <scope>IDENTIFICATION</scope>
</reference>
<evidence type="ECO:0000256" key="3">
    <source>
        <dbReference type="ARBA" id="ARBA00023319"/>
    </source>
</evidence>
<dbReference type="PANTHER" id="PTHR24100:SF151">
    <property type="entry name" value="ICOS LIGAND"/>
    <property type="match status" value="1"/>
</dbReference>
<evidence type="ECO:0000259" key="4">
    <source>
        <dbReference type="PROSITE" id="PS50835"/>
    </source>
</evidence>
<dbReference type="GeneTree" id="ENSGT01150000287217"/>
<evidence type="ECO:0000313" key="6">
    <source>
        <dbReference type="Proteomes" id="UP000265160"/>
    </source>
</evidence>
<dbReference type="InterPro" id="IPR036179">
    <property type="entry name" value="Ig-like_dom_sf"/>
</dbReference>
<dbReference type="PANTHER" id="PTHR24100">
    <property type="entry name" value="BUTYROPHILIN"/>
    <property type="match status" value="1"/>
</dbReference>
<dbReference type="AlphaFoldDB" id="A0A3P9D168"/>
<evidence type="ECO:0000313" key="5">
    <source>
        <dbReference type="Ensembl" id="ENSMZEP00005027937.1"/>
    </source>
</evidence>
<keyword evidence="2" id="KW-0472">Membrane</keyword>
<dbReference type="GO" id="GO:0050852">
    <property type="term" value="P:T cell receptor signaling pathway"/>
    <property type="evidence" value="ECO:0007669"/>
    <property type="project" value="TreeGrafter"/>
</dbReference>
<dbReference type="Gene3D" id="2.60.40.10">
    <property type="entry name" value="Immunoglobulins"/>
    <property type="match status" value="1"/>
</dbReference>
<dbReference type="SMART" id="SM00409">
    <property type="entry name" value="IG"/>
    <property type="match status" value="1"/>
</dbReference>
<proteinExistence type="predicted"/>
<dbReference type="InterPro" id="IPR013783">
    <property type="entry name" value="Ig-like_fold"/>
</dbReference>
<sequence length="176" mass="20365">NDDKAVQCQYRPTCVHSQSESGQDVTLTCRAPNSKIVAIEWSKDLWNLLYYQIGQFDPDNQNPAYKNRVDLKDRQMKDGDVSLILKNVTINDTGTYRCYVAWGESNQEAWLNLICTINLSVVPPEGYGFYLTYTCSRGQETIEHVLLHCQQYDAERSQLIKKLGSESYQDIFWFLM</sequence>
<dbReference type="PROSITE" id="PS50835">
    <property type="entry name" value="IG_LIKE"/>
    <property type="match status" value="1"/>
</dbReference>
<dbReference type="InterPro" id="IPR013106">
    <property type="entry name" value="Ig_V-set"/>
</dbReference>
<evidence type="ECO:0000256" key="2">
    <source>
        <dbReference type="ARBA" id="ARBA00023136"/>
    </source>
</evidence>
<dbReference type="SMART" id="SM00406">
    <property type="entry name" value="IGv"/>
    <property type="match status" value="1"/>
</dbReference>
<comment type="subcellular location">
    <subcellularLocation>
        <location evidence="1">Membrane</location>
    </subcellularLocation>
</comment>
<dbReference type="Pfam" id="PF07686">
    <property type="entry name" value="V-set"/>
    <property type="match status" value="1"/>
</dbReference>
<dbReference type="Proteomes" id="UP000265160">
    <property type="component" value="Unplaced"/>
</dbReference>
<dbReference type="InterPro" id="IPR050504">
    <property type="entry name" value="IgSF_BTN/MOG"/>
</dbReference>
<dbReference type="GO" id="GO:0009897">
    <property type="term" value="C:external side of plasma membrane"/>
    <property type="evidence" value="ECO:0007669"/>
    <property type="project" value="TreeGrafter"/>
</dbReference>
<dbReference type="InterPro" id="IPR003599">
    <property type="entry name" value="Ig_sub"/>
</dbReference>
<dbReference type="Ensembl" id="ENSMZET00005028827.1">
    <property type="protein sequence ID" value="ENSMZEP00005027937.1"/>
    <property type="gene ID" value="ENSMZEG00005020835.1"/>
</dbReference>
<protein>
    <recommendedName>
        <fullName evidence="4">Ig-like domain-containing protein</fullName>
    </recommendedName>
</protein>
<dbReference type="GO" id="GO:0001817">
    <property type="term" value="P:regulation of cytokine production"/>
    <property type="evidence" value="ECO:0007669"/>
    <property type="project" value="TreeGrafter"/>
</dbReference>
<dbReference type="GO" id="GO:0005102">
    <property type="term" value="F:signaling receptor binding"/>
    <property type="evidence" value="ECO:0007669"/>
    <property type="project" value="TreeGrafter"/>
</dbReference>
<dbReference type="InterPro" id="IPR007110">
    <property type="entry name" value="Ig-like_dom"/>
</dbReference>